<dbReference type="AlphaFoldDB" id="A0A3D8RR69"/>
<name>A0A3D8RR69_9EURO</name>
<dbReference type="Proteomes" id="UP000256690">
    <property type="component" value="Unassembled WGS sequence"/>
</dbReference>
<keyword evidence="1" id="KW-1133">Transmembrane helix</keyword>
<keyword evidence="3" id="KW-1185">Reference proteome</keyword>
<dbReference type="RefSeq" id="XP_026602758.1">
    <property type="nucleotide sequence ID" value="XM_026748454.1"/>
</dbReference>
<keyword evidence="1" id="KW-0812">Transmembrane</keyword>
<proteinExistence type="predicted"/>
<protein>
    <submittedName>
        <fullName evidence="2">Uncharacterized protein</fullName>
    </submittedName>
</protein>
<evidence type="ECO:0000313" key="2">
    <source>
        <dbReference type="EMBL" id="RDW76446.1"/>
    </source>
</evidence>
<dbReference type="GeneID" id="38116808"/>
<gene>
    <name evidence="2" type="ORF">DSM5745_06438</name>
</gene>
<sequence length="87" mass="9326">MPGPCDHTPKTQVAGLAYTIGITGIVLLVTGCGGVPWPDKALIQPFEVLELVVSREAEWNGDIMVPSTWRAYCKAAMARLVSRVNGT</sequence>
<accession>A0A3D8RR69</accession>
<evidence type="ECO:0000256" key="1">
    <source>
        <dbReference type="SAM" id="Phobius"/>
    </source>
</evidence>
<reference evidence="2 3" key="1">
    <citation type="journal article" date="2018" name="IMA Fungus">
        <title>IMA Genome-F 9: Draft genome sequence of Annulohypoxylon stygium, Aspergillus mulundensis, Berkeleyomyces basicola (syn. Thielaviopsis basicola), Ceratocystis smalleyi, two Cercospora beticola strains, Coleophoma cylindrospora, Fusarium fracticaudum, Phialophora cf. hyalina, and Morchella septimelata.</title>
        <authorList>
            <person name="Wingfield B.D."/>
            <person name="Bills G.F."/>
            <person name="Dong Y."/>
            <person name="Huang W."/>
            <person name="Nel W.J."/>
            <person name="Swalarsk-Parry B.S."/>
            <person name="Vaghefi N."/>
            <person name="Wilken P.M."/>
            <person name="An Z."/>
            <person name="de Beer Z.W."/>
            <person name="De Vos L."/>
            <person name="Chen L."/>
            <person name="Duong T.A."/>
            <person name="Gao Y."/>
            <person name="Hammerbacher A."/>
            <person name="Kikkert J.R."/>
            <person name="Li Y."/>
            <person name="Li H."/>
            <person name="Li K."/>
            <person name="Li Q."/>
            <person name="Liu X."/>
            <person name="Ma X."/>
            <person name="Naidoo K."/>
            <person name="Pethybridge S.J."/>
            <person name="Sun J."/>
            <person name="Steenkamp E.T."/>
            <person name="van der Nest M.A."/>
            <person name="van Wyk S."/>
            <person name="Wingfield M.J."/>
            <person name="Xiong C."/>
            <person name="Yue Q."/>
            <person name="Zhang X."/>
        </authorList>
    </citation>
    <scope>NUCLEOTIDE SEQUENCE [LARGE SCALE GENOMIC DNA]</scope>
    <source>
        <strain evidence="2 3">DSM 5745</strain>
    </source>
</reference>
<keyword evidence="1" id="KW-0472">Membrane</keyword>
<dbReference type="EMBL" id="PVWQ01000007">
    <property type="protein sequence ID" value="RDW76446.1"/>
    <property type="molecule type" value="Genomic_DNA"/>
</dbReference>
<feature type="transmembrane region" description="Helical" evidence="1">
    <location>
        <begin position="16"/>
        <end position="37"/>
    </location>
</feature>
<organism evidence="2 3">
    <name type="scientific">Aspergillus mulundensis</name>
    <dbReference type="NCBI Taxonomy" id="1810919"/>
    <lineage>
        <taxon>Eukaryota</taxon>
        <taxon>Fungi</taxon>
        <taxon>Dikarya</taxon>
        <taxon>Ascomycota</taxon>
        <taxon>Pezizomycotina</taxon>
        <taxon>Eurotiomycetes</taxon>
        <taxon>Eurotiomycetidae</taxon>
        <taxon>Eurotiales</taxon>
        <taxon>Aspergillaceae</taxon>
        <taxon>Aspergillus</taxon>
        <taxon>Aspergillus subgen. Nidulantes</taxon>
    </lineage>
</organism>
<comment type="caution">
    <text evidence="2">The sequence shown here is derived from an EMBL/GenBank/DDBJ whole genome shotgun (WGS) entry which is preliminary data.</text>
</comment>
<evidence type="ECO:0000313" key="3">
    <source>
        <dbReference type="Proteomes" id="UP000256690"/>
    </source>
</evidence>